<name>A0A2U2C0R5_9BACT</name>
<comment type="caution">
    <text evidence="2">The sequence shown here is derived from an EMBL/GenBank/DDBJ whole genome shotgun (WGS) entry which is preliminary data.</text>
</comment>
<dbReference type="Gene3D" id="3.90.550.10">
    <property type="entry name" value="Spore Coat Polysaccharide Biosynthesis Protein SpsA, Chain A"/>
    <property type="match status" value="1"/>
</dbReference>
<sequence length="295" mass="34715">MIEEKELLLVSVVVPCYNHEKYVKETIESIINQTYKNIELIVIDDGSKDGSVKVIQELADRYGFTFIHRPNKGLTKTLNEGVHLASGDFIAFVASDDYWDITKIEKQVESFNKNDKIVMSFTEGYEINQFSEINGVVKYTESRKTFYNFQEILLYASLPSASIMVRKEELLKVGGFSEDLKVEDLDIWLKLLKDGGLAEVLHEKLMYYRIHDNNTHANDLMITREHFKIISRYLYLVDIKTRKKVLKEWSLRNANILARRNKREALLYFRNCLFSLNDLRLYKILFKLLFLWKNK</sequence>
<dbReference type="InterPro" id="IPR001173">
    <property type="entry name" value="Glyco_trans_2-like"/>
</dbReference>
<dbReference type="SUPFAM" id="SSF53448">
    <property type="entry name" value="Nucleotide-diphospho-sugar transferases"/>
    <property type="match status" value="1"/>
</dbReference>
<dbReference type="PANTHER" id="PTHR22916">
    <property type="entry name" value="GLYCOSYLTRANSFERASE"/>
    <property type="match status" value="1"/>
</dbReference>
<organism evidence="2 3">
    <name type="scientific">Aliarcobacter skirrowii</name>
    <dbReference type="NCBI Taxonomy" id="28200"/>
    <lineage>
        <taxon>Bacteria</taxon>
        <taxon>Pseudomonadati</taxon>
        <taxon>Campylobacterota</taxon>
        <taxon>Epsilonproteobacteria</taxon>
        <taxon>Campylobacterales</taxon>
        <taxon>Arcobacteraceae</taxon>
        <taxon>Aliarcobacter</taxon>
    </lineage>
</organism>
<dbReference type="Pfam" id="PF00535">
    <property type="entry name" value="Glycos_transf_2"/>
    <property type="match status" value="1"/>
</dbReference>
<evidence type="ECO:0000313" key="3">
    <source>
        <dbReference type="Proteomes" id="UP000245014"/>
    </source>
</evidence>
<dbReference type="RefSeq" id="WP_109158340.1">
    <property type="nucleotide sequence ID" value="NZ_QEYI01000003.1"/>
</dbReference>
<dbReference type="Proteomes" id="UP000245014">
    <property type="component" value="Unassembled WGS sequence"/>
</dbReference>
<accession>A0A2U2C0R5</accession>
<protein>
    <submittedName>
        <fullName evidence="2">Glycosyl transferase family 2</fullName>
    </submittedName>
</protein>
<evidence type="ECO:0000313" key="2">
    <source>
        <dbReference type="EMBL" id="PWE21615.1"/>
    </source>
</evidence>
<feature type="domain" description="Glycosyltransferase 2-like" evidence="1">
    <location>
        <begin position="11"/>
        <end position="129"/>
    </location>
</feature>
<gene>
    <name evidence="2" type="ORF">DF188_05210</name>
</gene>
<dbReference type="EMBL" id="QEYI01000003">
    <property type="protein sequence ID" value="PWE21615.1"/>
    <property type="molecule type" value="Genomic_DNA"/>
</dbReference>
<reference evidence="2 3" key="1">
    <citation type="submission" date="2018-05" db="EMBL/GenBank/DDBJ databases">
        <title>Antimicrobial susceptibility testing and genomic analysis of Arcobacter skirrowii strains and one Arcobacter butzleri isolated from German poultry farms.</title>
        <authorList>
            <person name="Haenel I."/>
            <person name="Hotzel H."/>
            <person name="Tomaso H."/>
            <person name="Busch A."/>
        </authorList>
    </citation>
    <scope>NUCLEOTIDE SEQUENCE [LARGE SCALE GENOMIC DNA]</scope>
    <source>
        <strain evidence="3">v</strain>
    </source>
</reference>
<dbReference type="PANTHER" id="PTHR22916:SF3">
    <property type="entry name" value="UDP-GLCNAC:BETAGAL BETA-1,3-N-ACETYLGLUCOSAMINYLTRANSFERASE-LIKE PROTEIN 1"/>
    <property type="match status" value="1"/>
</dbReference>
<evidence type="ECO:0000259" key="1">
    <source>
        <dbReference type="Pfam" id="PF00535"/>
    </source>
</evidence>
<dbReference type="InterPro" id="IPR029044">
    <property type="entry name" value="Nucleotide-diphossugar_trans"/>
</dbReference>
<keyword evidence="2" id="KW-0808">Transferase</keyword>
<dbReference type="GO" id="GO:0016758">
    <property type="term" value="F:hexosyltransferase activity"/>
    <property type="evidence" value="ECO:0007669"/>
    <property type="project" value="UniProtKB-ARBA"/>
</dbReference>
<dbReference type="AlphaFoldDB" id="A0A2U2C0R5"/>
<proteinExistence type="predicted"/>